<dbReference type="Proteomes" id="UP000191144">
    <property type="component" value="Chromosome A"/>
</dbReference>
<dbReference type="EMBL" id="LT598483">
    <property type="protein sequence ID" value="SCU78083.1"/>
    <property type="molecule type" value="Genomic_DNA"/>
</dbReference>
<evidence type="ECO:0000313" key="9">
    <source>
        <dbReference type="Proteomes" id="UP000191144"/>
    </source>
</evidence>
<organism evidence="8 9">
    <name type="scientific">Lachancea meyersii CBS 8951</name>
    <dbReference type="NCBI Taxonomy" id="1266667"/>
    <lineage>
        <taxon>Eukaryota</taxon>
        <taxon>Fungi</taxon>
        <taxon>Dikarya</taxon>
        <taxon>Ascomycota</taxon>
        <taxon>Saccharomycotina</taxon>
        <taxon>Saccharomycetes</taxon>
        <taxon>Saccharomycetales</taxon>
        <taxon>Saccharomycetaceae</taxon>
        <taxon>Lachancea</taxon>
    </lineage>
</organism>
<comment type="cofactor">
    <cofactor evidence="1 6">
        <name>FAD</name>
        <dbReference type="ChEBI" id="CHEBI:57692"/>
    </cofactor>
</comment>
<evidence type="ECO:0000256" key="1">
    <source>
        <dbReference type="ARBA" id="ARBA00001974"/>
    </source>
</evidence>
<feature type="binding site" evidence="6">
    <location>
        <begin position="49"/>
        <end position="50"/>
    </location>
    <ligand>
        <name>FAD</name>
        <dbReference type="ChEBI" id="CHEBI:57692"/>
    </ligand>
</feature>
<dbReference type="InterPro" id="IPR006076">
    <property type="entry name" value="FAD-dep_OxRdtase"/>
</dbReference>
<dbReference type="Gene3D" id="3.40.50.720">
    <property type="entry name" value="NAD(P)-binding Rossmann-like Domain"/>
    <property type="match status" value="1"/>
</dbReference>
<dbReference type="OrthoDB" id="2015447at2759"/>
<evidence type="ECO:0000259" key="7">
    <source>
        <dbReference type="Pfam" id="PF01266"/>
    </source>
</evidence>
<dbReference type="GO" id="GO:0003884">
    <property type="term" value="F:D-amino-acid oxidase activity"/>
    <property type="evidence" value="ECO:0007669"/>
    <property type="project" value="InterPro"/>
</dbReference>
<dbReference type="Gene3D" id="3.30.9.10">
    <property type="entry name" value="D-Amino Acid Oxidase, subunit A, domain 2"/>
    <property type="match status" value="1"/>
</dbReference>
<gene>
    <name evidence="8" type="ORF">LAME_0A03224G</name>
</gene>
<keyword evidence="9" id="KW-1185">Reference proteome</keyword>
<name>A0A1G4INP5_9SACH</name>
<evidence type="ECO:0000256" key="3">
    <source>
        <dbReference type="ARBA" id="ARBA00022630"/>
    </source>
</evidence>
<keyword evidence="4 6" id="KW-0274">FAD</keyword>
<feature type="binding site" evidence="6">
    <location>
        <position position="340"/>
    </location>
    <ligand>
        <name>D-dopa</name>
        <dbReference type="ChEBI" id="CHEBI:149689"/>
    </ligand>
</feature>
<dbReference type="AlphaFoldDB" id="A0A1G4INP5"/>
<sequence>MPVAVIVGSGVIGLSIAHELLSCGNLRPKKLHIIAQHFPGEQPISHEFTSPWAGAHFRPFPHRPKTFDSDARESYYTRVTYQRMKQIAARFPESTIQLMQGIDYLEHPPQEYDGKSPGFNSESLENFHELSQASLPRGVASGFQYDTYCLNAPEYLNFLMSQVKQLCETHQVELFMNRMTLQSLSQVHDICPSNSVVFNCSGKGLQYDGTYDPKCFTIRGQTLLLNAPQDTKYSSLTVTHQDRHGNWTFVIKRPAKHGQNAQYILGGTKQLDFDGVAPRESDTRAILERGRILFPELMVGNDFSIARVNVGFRPAREGGSRVDLERTPRGPVVHSYGLGGMGFETSLGVAKHALQLYRGEISRAKL</sequence>
<dbReference type="PANTHER" id="PTHR11530:SF26">
    <property type="entry name" value="FAD DEPENDENT OXIDOREDUCTASE SUPERFAMILY (AFU_ORTHOLOGUE AFUA_5G13940)"/>
    <property type="match status" value="1"/>
</dbReference>
<dbReference type="GO" id="GO:0005737">
    <property type="term" value="C:cytoplasm"/>
    <property type="evidence" value="ECO:0007669"/>
    <property type="project" value="TreeGrafter"/>
</dbReference>
<feature type="domain" description="FAD dependent oxidoreductase" evidence="7">
    <location>
        <begin position="5"/>
        <end position="354"/>
    </location>
</feature>
<dbReference type="Pfam" id="PF01266">
    <property type="entry name" value="DAO"/>
    <property type="match status" value="1"/>
</dbReference>
<proteinExistence type="inferred from homology"/>
<dbReference type="SUPFAM" id="SSF51971">
    <property type="entry name" value="Nucleotide-binding domain"/>
    <property type="match status" value="1"/>
</dbReference>
<accession>A0A1G4INP5</accession>
<evidence type="ECO:0000256" key="2">
    <source>
        <dbReference type="ARBA" id="ARBA00006730"/>
    </source>
</evidence>
<dbReference type="GO" id="GO:0019478">
    <property type="term" value="P:D-amino acid catabolic process"/>
    <property type="evidence" value="ECO:0007669"/>
    <property type="project" value="TreeGrafter"/>
</dbReference>
<dbReference type="SUPFAM" id="SSF54373">
    <property type="entry name" value="FAD-linked reductases, C-terminal domain"/>
    <property type="match status" value="1"/>
</dbReference>
<dbReference type="PIRSF" id="PIRSF000189">
    <property type="entry name" value="D-aa_oxidase"/>
    <property type="match status" value="1"/>
</dbReference>
<evidence type="ECO:0000313" key="8">
    <source>
        <dbReference type="EMBL" id="SCU78083.1"/>
    </source>
</evidence>
<feature type="binding site" evidence="6">
    <location>
        <position position="313"/>
    </location>
    <ligand>
        <name>D-serine</name>
        <dbReference type="ChEBI" id="CHEBI:35247"/>
    </ligand>
</feature>
<dbReference type="PANTHER" id="PTHR11530">
    <property type="entry name" value="D-AMINO ACID OXIDASE"/>
    <property type="match status" value="1"/>
</dbReference>
<evidence type="ECO:0000256" key="5">
    <source>
        <dbReference type="ARBA" id="ARBA00023002"/>
    </source>
</evidence>
<dbReference type="GO" id="GO:0071949">
    <property type="term" value="F:FAD binding"/>
    <property type="evidence" value="ECO:0007669"/>
    <property type="project" value="InterPro"/>
</dbReference>
<reference evidence="9" key="1">
    <citation type="submission" date="2016-03" db="EMBL/GenBank/DDBJ databases">
        <authorList>
            <person name="Devillers Hugo."/>
        </authorList>
    </citation>
    <scope>NUCLEOTIDE SEQUENCE [LARGE SCALE GENOMIC DNA]</scope>
</reference>
<evidence type="ECO:0000256" key="4">
    <source>
        <dbReference type="ARBA" id="ARBA00022827"/>
    </source>
</evidence>
<dbReference type="InterPro" id="IPR023209">
    <property type="entry name" value="DAO"/>
</dbReference>
<evidence type="ECO:0000256" key="6">
    <source>
        <dbReference type="PIRSR" id="PIRSR000189-1"/>
    </source>
</evidence>
<keyword evidence="3" id="KW-0285">Flavoprotein</keyword>
<protein>
    <submittedName>
        <fullName evidence="8">LAME_0A03224g1_1</fullName>
    </submittedName>
</protein>
<keyword evidence="5" id="KW-0560">Oxidoreductase</keyword>
<comment type="similarity">
    <text evidence="2">Belongs to the DAMOX/DASOX family.</text>
</comment>